<sequence length="461" mass="49539">MTVIGPDRIALALLSTALYALLCGAIWRRQRRRAQAAAAAAQALLPAADGQAPLLVLHASQTGQAEAIAWQTAQALHTAGVSVRLAALGDITRADLAGAERALVIASTYGEGDPPDGAAAFVRQVMSAADAPDLHGLHVGLLALGDSSYRHYCGFGRQLDDWLRRQGAQPLFERIDVDCNDAAALARWREQLSHIAGTLDLPDWEAPDFQPWRLVHRERLNPGSQGDAVCHIELAPPEGAALPDWAAGDLVQMQPAADPQRPREYSIASLPSDGRLHLLVRQALRADGSPGLASSQLCVQAALGDVVPLRLRAHAGFRIGANAARPLILIGNGTGLAGLRAHLKERAAAMPAPPCWLLFGERESAHDALYRAEVEAWQRSGVLARVDWVFSRDQPQRRYVQHQLAEQAARLREWVDAGAAVYVCGSLQGMAGGVDEVLRNTLGSAALDTLIAQGRYRRDVY</sequence>
<protein>
    <recommendedName>
        <fullName evidence="4">NADPH--hemoprotein reductase</fullName>
        <ecNumber evidence="4">1.6.2.4</ecNumber>
    </recommendedName>
</protein>
<dbReference type="EMBL" id="JBIGHY010000001">
    <property type="protein sequence ID" value="MFG6412342.1"/>
    <property type="molecule type" value="Genomic_DNA"/>
</dbReference>
<keyword evidence="5" id="KW-0812">Transmembrane</keyword>
<dbReference type="InterPro" id="IPR008254">
    <property type="entry name" value="Flavodoxin/NO_synth"/>
</dbReference>
<dbReference type="PROSITE" id="PS51384">
    <property type="entry name" value="FAD_FR"/>
    <property type="match status" value="1"/>
</dbReference>
<evidence type="ECO:0000256" key="3">
    <source>
        <dbReference type="ARBA" id="ARBA00022982"/>
    </source>
</evidence>
<dbReference type="Pfam" id="PF00175">
    <property type="entry name" value="NAD_binding_1"/>
    <property type="match status" value="1"/>
</dbReference>
<dbReference type="Gene3D" id="2.40.30.10">
    <property type="entry name" value="Translation factors"/>
    <property type="match status" value="1"/>
</dbReference>
<dbReference type="Proteomes" id="UP001606300">
    <property type="component" value="Unassembled WGS sequence"/>
</dbReference>
<dbReference type="Pfam" id="PF00258">
    <property type="entry name" value="Flavodoxin_1"/>
    <property type="match status" value="1"/>
</dbReference>
<dbReference type="InterPro" id="IPR001094">
    <property type="entry name" value="Flavdoxin-like"/>
</dbReference>
<keyword evidence="1" id="KW-0285">Flavoprotein</keyword>
<dbReference type="Gene3D" id="3.40.50.80">
    <property type="entry name" value="Nucleotide-binding domain of ferredoxin-NADP reductase (FNR) module"/>
    <property type="match status" value="1"/>
</dbReference>
<dbReference type="SUPFAM" id="SSF63380">
    <property type="entry name" value="Riboflavin synthase domain-like"/>
    <property type="match status" value="1"/>
</dbReference>
<feature type="domain" description="FAD-binding FR-type" evidence="7">
    <location>
        <begin position="207"/>
        <end position="320"/>
    </location>
</feature>
<keyword evidence="3" id="KW-0249">Electron transport</keyword>
<name>A0ABW7EFU1_9BURK</name>
<dbReference type="PROSITE" id="PS50902">
    <property type="entry name" value="FLAVODOXIN_LIKE"/>
    <property type="match status" value="1"/>
</dbReference>
<dbReference type="InterPro" id="IPR001709">
    <property type="entry name" value="Flavoprot_Pyr_Nucl_cyt_Rdtase"/>
</dbReference>
<evidence type="ECO:0000256" key="4">
    <source>
        <dbReference type="ARBA" id="ARBA00023797"/>
    </source>
</evidence>
<dbReference type="InterPro" id="IPR029039">
    <property type="entry name" value="Flavoprotein-like_sf"/>
</dbReference>
<evidence type="ECO:0000313" key="9">
    <source>
        <dbReference type="Proteomes" id="UP001606300"/>
    </source>
</evidence>
<dbReference type="PANTHER" id="PTHR19384:SF17">
    <property type="entry name" value="NADPH--CYTOCHROME P450 REDUCTASE"/>
    <property type="match status" value="1"/>
</dbReference>
<feature type="domain" description="Flavodoxin-like" evidence="6">
    <location>
        <begin position="54"/>
        <end position="193"/>
    </location>
</feature>
<dbReference type="PANTHER" id="PTHR19384">
    <property type="entry name" value="NITRIC OXIDE SYNTHASE-RELATED"/>
    <property type="match status" value="1"/>
</dbReference>
<accession>A0ABW7EFU1</accession>
<keyword evidence="9" id="KW-1185">Reference proteome</keyword>
<dbReference type="InterPro" id="IPR017927">
    <property type="entry name" value="FAD-bd_FR_type"/>
</dbReference>
<dbReference type="SUPFAM" id="SSF52343">
    <property type="entry name" value="Ferredoxin reductase-like, C-terminal NADP-linked domain"/>
    <property type="match status" value="1"/>
</dbReference>
<dbReference type="PRINTS" id="PR00371">
    <property type="entry name" value="FPNCR"/>
</dbReference>
<dbReference type="InterPro" id="IPR017938">
    <property type="entry name" value="Riboflavin_synthase-like_b-brl"/>
</dbReference>
<dbReference type="PRINTS" id="PR00369">
    <property type="entry name" value="FLAVODOXIN"/>
</dbReference>
<keyword evidence="5" id="KW-0472">Membrane</keyword>
<dbReference type="RefSeq" id="WP_394468452.1">
    <property type="nucleotide sequence ID" value="NZ_JBIGHY010000001.1"/>
</dbReference>
<keyword evidence="3" id="KW-0813">Transport</keyword>
<dbReference type="SUPFAM" id="SSF52218">
    <property type="entry name" value="Flavoproteins"/>
    <property type="match status" value="1"/>
</dbReference>
<keyword evidence="2" id="KW-0288">FMN</keyword>
<gene>
    <name evidence="8" type="ORF">ACG02S_00370</name>
</gene>
<evidence type="ECO:0000313" key="8">
    <source>
        <dbReference type="EMBL" id="MFG6412342.1"/>
    </source>
</evidence>
<evidence type="ECO:0000256" key="1">
    <source>
        <dbReference type="ARBA" id="ARBA00022630"/>
    </source>
</evidence>
<dbReference type="Gene3D" id="3.40.50.360">
    <property type="match status" value="1"/>
</dbReference>
<proteinExistence type="predicted"/>
<evidence type="ECO:0000259" key="6">
    <source>
        <dbReference type="PROSITE" id="PS50902"/>
    </source>
</evidence>
<dbReference type="CDD" id="cd06200">
    <property type="entry name" value="SiR_like1"/>
    <property type="match status" value="1"/>
</dbReference>
<organism evidence="8 9">
    <name type="scientific">Pelomonas dachongensis</name>
    <dbReference type="NCBI Taxonomy" id="3299029"/>
    <lineage>
        <taxon>Bacteria</taxon>
        <taxon>Pseudomonadati</taxon>
        <taxon>Pseudomonadota</taxon>
        <taxon>Betaproteobacteria</taxon>
        <taxon>Burkholderiales</taxon>
        <taxon>Sphaerotilaceae</taxon>
        <taxon>Roseateles</taxon>
    </lineage>
</organism>
<reference evidence="8 9" key="1">
    <citation type="submission" date="2024-09" db="EMBL/GenBank/DDBJ databases">
        <title>Novel species of the genus Pelomonas and Roseateles isolated from streams.</title>
        <authorList>
            <person name="Lu H."/>
        </authorList>
    </citation>
    <scope>NUCLEOTIDE SEQUENCE [LARGE SCALE GENOMIC DNA]</scope>
    <source>
        <strain evidence="8 9">DC23W</strain>
    </source>
</reference>
<evidence type="ECO:0000259" key="7">
    <source>
        <dbReference type="PROSITE" id="PS51384"/>
    </source>
</evidence>
<dbReference type="EC" id="1.6.2.4" evidence="4"/>
<dbReference type="InterPro" id="IPR039261">
    <property type="entry name" value="FNR_nucleotide-bd"/>
</dbReference>
<dbReference type="InterPro" id="IPR001433">
    <property type="entry name" value="OxRdtase_FAD/NAD-bd"/>
</dbReference>
<evidence type="ECO:0000256" key="2">
    <source>
        <dbReference type="ARBA" id="ARBA00022643"/>
    </source>
</evidence>
<feature type="transmembrane region" description="Helical" evidence="5">
    <location>
        <begin position="9"/>
        <end position="27"/>
    </location>
</feature>
<keyword evidence="5" id="KW-1133">Transmembrane helix</keyword>
<comment type="caution">
    <text evidence="8">The sequence shown here is derived from an EMBL/GenBank/DDBJ whole genome shotgun (WGS) entry which is preliminary data.</text>
</comment>
<evidence type="ECO:0000256" key="5">
    <source>
        <dbReference type="SAM" id="Phobius"/>
    </source>
</evidence>